<reference evidence="2" key="1">
    <citation type="submission" date="2013-01" db="EMBL/GenBank/DDBJ databases">
        <title>Draft Genome Sequence of a Mulberry Tree, Morus notabilis C.K. Schneid.</title>
        <authorList>
            <person name="He N."/>
            <person name="Zhao S."/>
        </authorList>
    </citation>
    <scope>NUCLEOTIDE SEQUENCE</scope>
</reference>
<dbReference type="EMBL" id="KE345231">
    <property type="protein sequence ID" value="EXB95833.1"/>
    <property type="molecule type" value="Genomic_DNA"/>
</dbReference>
<dbReference type="AlphaFoldDB" id="W9RWI6"/>
<protein>
    <submittedName>
        <fullName evidence="1">Uncharacterized protein</fullName>
    </submittedName>
</protein>
<dbReference type="Proteomes" id="UP000030645">
    <property type="component" value="Unassembled WGS sequence"/>
</dbReference>
<evidence type="ECO:0000313" key="1">
    <source>
        <dbReference type="EMBL" id="EXB95833.1"/>
    </source>
</evidence>
<gene>
    <name evidence="1" type="ORF">L484_010032</name>
</gene>
<accession>W9RWI6</accession>
<evidence type="ECO:0000313" key="2">
    <source>
        <dbReference type="Proteomes" id="UP000030645"/>
    </source>
</evidence>
<sequence>MVGREGKRRLGVMVIEVGNGNKDFATENLVGNRNDDSEIERKGFGFRKEEFVRLEWEWGWTSPRQCHPLCRTKL</sequence>
<organism evidence="1 2">
    <name type="scientific">Morus notabilis</name>
    <dbReference type="NCBI Taxonomy" id="981085"/>
    <lineage>
        <taxon>Eukaryota</taxon>
        <taxon>Viridiplantae</taxon>
        <taxon>Streptophyta</taxon>
        <taxon>Embryophyta</taxon>
        <taxon>Tracheophyta</taxon>
        <taxon>Spermatophyta</taxon>
        <taxon>Magnoliopsida</taxon>
        <taxon>eudicotyledons</taxon>
        <taxon>Gunneridae</taxon>
        <taxon>Pentapetalae</taxon>
        <taxon>rosids</taxon>
        <taxon>fabids</taxon>
        <taxon>Rosales</taxon>
        <taxon>Moraceae</taxon>
        <taxon>Moreae</taxon>
        <taxon>Morus</taxon>
    </lineage>
</organism>
<proteinExistence type="predicted"/>
<keyword evidence="2" id="KW-1185">Reference proteome</keyword>
<name>W9RWI6_9ROSA</name>